<evidence type="ECO:0000313" key="1">
    <source>
        <dbReference type="EMBL" id="KAI5680254.1"/>
    </source>
</evidence>
<dbReference type="Proteomes" id="UP001060085">
    <property type="component" value="Linkage Group LG01"/>
</dbReference>
<protein>
    <submittedName>
        <fullName evidence="1">Uncharacterized protein</fullName>
    </submittedName>
</protein>
<gene>
    <name evidence="1" type="ORF">M9H77_01481</name>
</gene>
<reference evidence="2" key="1">
    <citation type="journal article" date="2023" name="Nat. Plants">
        <title>Single-cell RNA sequencing provides a high-resolution roadmap for understanding the multicellular compartmentation of specialized metabolism.</title>
        <authorList>
            <person name="Sun S."/>
            <person name="Shen X."/>
            <person name="Li Y."/>
            <person name="Li Y."/>
            <person name="Wang S."/>
            <person name="Li R."/>
            <person name="Zhang H."/>
            <person name="Shen G."/>
            <person name="Guo B."/>
            <person name="Wei J."/>
            <person name="Xu J."/>
            <person name="St-Pierre B."/>
            <person name="Chen S."/>
            <person name="Sun C."/>
        </authorList>
    </citation>
    <scope>NUCLEOTIDE SEQUENCE [LARGE SCALE GENOMIC DNA]</scope>
</reference>
<comment type="caution">
    <text evidence="1">The sequence shown here is derived from an EMBL/GenBank/DDBJ whole genome shotgun (WGS) entry which is preliminary data.</text>
</comment>
<dbReference type="EMBL" id="CM044701">
    <property type="protein sequence ID" value="KAI5680254.1"/>
    <property type="molecule type" value="Genomic_DNA"/>
</dbReference>
<accession>A0ACC0C5P0</accession>
<name>A0ACC0C5P0_CATRO</name>
<evidence type="ECO:0000313" key="2">
    <source>
        <dbReference type="Proteomes" id="UP001060085"/>
    </source>
</evidence>
<keyword evidence="2" id="KW-1185">Reference proteome</keyword>
<proteinExistence type="predicted"/>
<organism evidence="1 2">
    <name type="scientific">Catharanthus roseus</name>
    <name type="common">Madagascar periwinkle</name>
    <name type="synonym">Vinca rosea</name>
    <dbReference type="NCBI Taxonomy" id="4058"/>
    <lineage>
        <taxon>Eukaryota</taxon>
        <taxon>Viridiplantae</taxon>
        <taxon>Streptophyta</taxon>
        <taxon>Embryophyta</taxon>
        <taxon>Tracheophyta</taxon>
        <taxon>Spermatophyta</taxon>
        <taxon>Magnoliopsida</taxon>
        <taxon>eudicotyledons</taxon>
        <taxon>Gunneridae</taxon>
        <taxon>Pentapetalae</taxon>
        <taxon>asterids</taxon>
        <taxon>lamiids</taxon>
        <taxon>Gentianales</taxon>
        <taxon>Apocynaceae</taxon>
        <taxon>Rauvolfioideae</taxon>
        <taxon>Vinceae</taxon>
        <taxon>Catharanthinae</taxon>
        <taxon>Catharanthus</taxon>
    </lineage>
</organism>
<sequence length="102" mass="11570">MQIFGRPNIAKEGIHVLIEFESIQSKTLSERHDTNIANIPEHVMTLTQMVSNEPSMLYPSMNEDDDDNDHSNDNNLNDEEDDISTPVNPVISTTVNQWQSSQ</sequence>